<reference evidence="3" key="1">
    <citation type="journal article" date="2010" name="Genome Res.">
        <title>Population genomic sequencing of Coccidioides fungi reveals recent hybridization and transposon control.</title>
        <authorList>
            <person name="Neafsey D.E."/>
            <person name="Barker B.M."/>
            <person name="Sharpton T.J."/>
            <person name="Stajich J.E."/>
            <person name="Park D.J."/>
            <person name="Whiston E."/>
            <person name="Hung C.-Y."/>
            <person name="McMahan C."/>
            <person name="White J."/>
            <person name="Sykes S."/>
            <person name="Heiman D."/>
            <person name="Young S."/>
            <person name="Zeng Q."/>
            <person name="Abouelleil A."/>
            <person name="Aftuck L."/>
            <person name="Bessette D."/>
            <person name="Brown A."/>
            <person name="FitzGerald M."/>
            <person name="Lui A."/>
            <person name="Macdonald J.P."/>
            <person name="Priest M."/>
            <person name="Orbach M.J."/>
            <person name="Galgiani J.N."/>
            <person name="Kirkland T.N."/>
            <person name="Cole G.T."/>
            <person name="Birren B.W."/>
            <person name="Henn M.R."/>
            <person name="Taylor J.W."/>
            <person name="Rounsley S.D."/>
        </authorList>
    </citation>
    <scope>NUCLEOTIDE SEQUENCE [LARGE SCALE GENOMIC DNA]</scope>
    <source>
        <strain evidence="3">RMSCC 757 / Silveira</strain>
    </source>
</reference>
<dbReference type="CDD" id="cd21383">
    <property type="entry name" value="GAT_GGA_Tom1-like"/>
    <property type="match status" value="1"/>
</dbReference>
<evidence type="ECO:0000313" key="3">
    <source>
        <dbReference type="Proteomes" id="UP000002497"/>
    </source>
</evidence>
<dbReference type="InterPro" id="IPR008942">
    <property type="entry name" value="ENTH_VHS"/>
</dbReference>
<organism evidence="3">
    <name type="scientific">Coccidioides posadasii (strain RMSCC 757 / Silveira)</name>
    <name type="common">Valley fever fungus</name>
    <dbReference type="NCBI Taxonomy" id="443226"/>
    <lineage>
        <taxon>Eukaryota</taxon>
        <taxon>Fungi</taxon>
        <taxon>Dikarya</taxon>
        <taxon>Ascomycota</taxon>
        <taxon>Pezizomycotina</taxon>
        <taxon>Eurotiomycetes</taxon>
        <taxon>Eurotiomycetidae</taxon>
        <taxon>Onygenales</taxon>
        <taxon>Onygenaceae</taxon>
        <taxon>Coccidioides</taxon>
    </lineage>
</organism>
<feature type="compositionally biased region" description="Basic and acidic residues" evidence="1">
    <location>
        <begin position="419"/>
        <end position="448"/>
    </location>
</feature>
<keyword evidence="3" id="KW-1185">Reference proteome</keyword>
<dbReference type="GO" id="GO:0035091">
    <property type="term" value="F:phosphatidylinositol binding"/>
    <property type="evidence" value="ECO:0007669"/>
    <property type="project" value="InterPro"/>
</dbReference>
<feature type="region of interest" description="Disordered" evidence="1">
    <location>
        <begin position="418"/>
        <end position="448"/>
    </location>
</feature>
<feature type="compositionally biased region" description="Low complexity" evidence="1">
    <location>
        <begin position="355"/>
        <end position="378"/>
    </location>
</feature>
<dbReference type="PROSITE" id="PS50909">
    <property type="entry name" value="GAT"/>
    <property type="match status" value="1"/>
</dbReference>
<dbReference type="OMA" id="MMTLIET"/>
<feature type="compositionally biased region" description="Polar residues" evidence="1">
    <location>
        <begin position="302"/>
        <end position="317"/>
    </location>
</feature>
<dbReference type="eggNOG" id="ENOG502S1ZS">
    <property type="taxonomic scope" value="Eukaryota"/>
</dbReference>
<evidence type="ECO:0000256" key="1">
    <source>
        <dbReference type="SAM" id="MobiDB-lite"/>
    </source>
</evidence>
<dbReference type="Gene3D" id="1.25.40.90">
    <property type="match status" value="1"/>
</dbReference>
<dbReference type="OrthoDB" id="5393057at2759"/>
<dbReference type="STRING" id="443226.E9CYB8"/>
<feature type="region of interest" description="Disordered" evidence="1">
    <location>
        <begin position="296"/>
        <end position="392"/>
    </location>
</feature>
<dbReference type="Pfam" id="PF03127">
    <property type="entry name" value="GAT"/>
    <property type="match status" value="1"/>
</dbReference>
<dbReference type="SUPFAM" id="SSF89009">
    <property type="entry name" value="GAT-like domain"/>
    <property type="match status" value="1"/>
</dbReference>
<dbReference type="Gene3D" id="1.20.58.160">
    <property type="match status" value="1"/>
</dbReference>
<dbReference type="GO" id="GO:0043130">
    <property type="term" value="F:ubiquitin binding"/>
    <property type="evidence" value="ECO:0007669"/>
    <property type="project" value="InterPro"/>
</dbReference>
<dbReference type="InterPro" id="IPR004152">
    <property type="entry name" value="GAT_dom"/>
</dbReference>
<dbReference type="VEuPathDB" id="FungiDB:D8B26_002770"/>
<feature type="region of interest" description="Disordered" evidence="1">
    <location>
        <begin position="1"/>
        <end position="26"/>
    </location>
</feature>
<dbReference type="EMBL" id="GL636488">
    <property type="protein sequence ID" value="EFW20945.1"/>
    <property type="molecule type" value="Genomic_DNA"/>
</dbReference>
<dbReference type="AlphaFoldDB" id="E9CYB8"/>
<dbReference type="SUPFAM" id="SSF48464">
    <property type="entry name" value="ENTH/VHS domain"/>
    <property type="match status" value="1"/>
</dbReference>
<sequence>MKRLVGTIKRTSTTFHRSNGASHSQDSLEDTIIKALTAFCDSGTMHNAGDEYLHLPTIVEAAESSPSAAKAAANRLHKYLSKPNSPHEQRQYNAIMLIRILADNPGPTFTRNIDSRFVSSLKILLRDGQDVSVQQILRETLEFLATTKASDTNLTELNSMWSKEKDKFVKQFGIHPLQRPNQGMYPGYRQDFFSSDRREKKLPTPEELAGRVSEAATSAKLLLQMVQSTPPSEFYQNDMLKEFANRCQRASRSMQAYMEATDPSPDEETMMTLIETNDKLSVSLSKYQRAQLNARKHLKATQPETTQLDQAPQSNYRPVSPLGEPTVVRPSKPHVPILSIPRKALKKFHRDPARQETATANTQAATTYLPPGDDLSPLDPAPPPSVMPHSHISDAPEQQSYQYRPGEFQVENPFADKFSTADDKSHDLYDNKDNNNSNHHSDIDDFRRDGQLHPAMQDRDFSAAEPIGVARTTTTTTGAAPGMSSTYYPGGHDALFDSDFSLPPAHHSSTAGNLSRM</sequence>
<dbReference type="VEuPathDB" id="FungiDB:CPSG_02788"/>
<accession>E9CYB8</accession>
<gene>
    <name evidence="2" type="ORF">CPSG_02788</name>
</gene>
<evidence type="ECO:0000313" key="2">
    <source>
        <dbReference type="EMBL" id="EFW20945.1"/>
    </source>
</evidence>
<dbReference type="Proteomes" id="UP000002497">
    <property type="component" value="Unassembled WGS sequence"/>
</dbReference>
<dbReference type="HOGENOM" id="CLU_031989_0_1_1"/>
<proteinExistence type="predicted"/>
<dbReference type="InterPro" id="IPR038425">
    <property type="entry name" value="GAT_sf"/>
</dbReference>
<feature type="compositionally biased region" description="Polar residues" evidence="1">
    <location>
        <begin position="9"/>
        <end position="25"/>
    </location>
</feature>
<name>E9CYB8_COCPS</name>
<protein>
    <submittedName>
        <fullName evidence="2">Uncharacterized protein</fullName>
    </submittedName>
</protein>
<reference evidence="3" key="2">
    <citation type="submission" date="2010-03" db="EMBL/GenBank/DDBJ databases">
        <title>The genome sequence of Coccidioides posadasii strain Silveira.</title>
        <authorList>
            <consortium name="The Broad Institute Genome Sequencing Center for Infectious Disease"/>
            <person name="Neafsey D."/>
            <person name="Orbach M."/>
            <person name="Henn M.R."/>
            <person name="Cole G.T."/>
            <person name="Galgiani J."/>
            <person name="Gardner M.J."/>
            <person name="Kirkland T.N."/>
            <person name="Taylor J.W."/>
            <person name="Young S.K."/>
            <person name="Zeng Q."/>
            <person name="Koehrsen M."/>
            <person name="Alvarado L."/>
            <person name="Berlin A."/>
            <person name="Borenstein D."/>
            <person name="Chapman S.B."/>
            <person name="Chen Z."/>
            <person name="Engels R."/>
            <person name="Freedman E."/>
            <person name="Gellesch M."/>
            <person name="Goldberg J."/>
            <person name="Griggs A."/>
            <person name="Gujja S."/>
            <person name="Heilman E."/>
            <person name="Heiman D."/>
            <person name="Howarth C."/>
            <person name="Jen D."/>
            <person name="Larson L."/>
            <person name="Mehta T."/>
            <person name="Neiman D."/>
            <person name="Park D."/>
            <person name="Pearson M."/>
            <person name="Richards J."/>
            <person name="Roberts A."/>
            <person name="Saif S."/>
            <person name="Shea T."/>
            <person name="Shenoy N."/>
            <person name="Sisk P."/>
            <person name="Stolte C."/>
            <person name="Sykes S."/>
            <person name="Walk T."/>
            <person name="White J."/>
            <person name="Yandava C."/>
            <person name="Haas B."/>
            <person name="Nusbaum C."/>
            <person name="Birren B."/>
        </authorList>
    </citation>
    <scope>NUCLEOTIDE SEQUENCE [LARGE SCALE GENOMIC DNA]</scope>
    <source>
        <strain evidence="3">RMSCC 757 / Silveira</strain>
    </source>
</reference>